<dbReference type="GO" id="GO:0006887">
    <property type="term" value="P:exocytosis"/>
    <property type="evidence" value="ECO:0000318"/>
    <property type="project" value="GO_Central"/>
</dbReference>
<evidence type="ECO:0000256" key="2">
    <source>
        <dbReference type="ARBA" id="ARBA00022448"/>
    </source>
</evidence>
<accession>D8SU44</accession>
<dbReference type="GO" id="GO:0006886">
    <property type="term" value="P:intracellular protein transport"/>
    <property type="evidence" value="ECO:0007669"/>
    <property type="project" value="InterPro"/>
</dbReference>
<feature type="compositionally biased region" description="Gly residues" evidence="7">
    <location>
        <begin position="1"/>
        <end position="15"/>
    </location>
</feature>
<keyword evidence="3 5" id="KW-0268">Exocytosis</keyword>
<evidence type="ECO:0000256" key="4">
    <source>
        <dbReference type="ARBA" id="ARBA00023054"/>
    </source>
</evidence>
<dbReference type="FunCoup" id="D8SU44">
    <property type="interactions" value="4872"/>
</dbReference>
<gene>
    <name evidence="10" type="ORF">SELMODRAFT_235123</name>
</gene>
<feature type="coiled-coil region" evidence="6">
    <location>
        <begin position="75"/>
        <end position="112"/>
    </location>
</feature>
<dbReference type="Pfam" id="PF04091">
    <property type="entry name" value="Sec15_C"/>
    <property type="match status" value="1"/>
</dbReference>
<dbReference type="OMA" id="HKQVPMV"/>
<dbReference type="GO" id="GO:0090522">
    <property type="term" value="P:vesicle tethering involved in exocytosis"/>
    <property type="evidence" value="ECO:0007669"/>
    <property type="project" value="UniProtKB-UniRule"/>
</dbReference>
<name>D8SU44_SELML</name>
<dbReference type="Gene3D" id="1.20.58.670">
    <property type="entry name" value="Dsl1p vesicle tethering complex, Tip20p subunit, domain D"/>
    <property type="match status" value="1"/>
</dbReference>
<feature type="domain" description="Exocyst complex component EXOC6/Sec15 N-terminal" evidence="9">
    <location>
        <begin position="55"/>
        <end position="226"/>
    </location>
</feature>
<dbReference type="PIRSF" id="PIRSF025007">
    <property type="entry name" value="Sec15"/>
    <property type="match status" value="1"/>
</dbReference>
<evidence type="ECO:0000259" key="9">
    <source>
        <dbReference type="Pfam" id="PF20651"/>
    </source>
</evidence>
<keyword evidence="11" id="KW-1185">Reference proteome</keyword>
<dbReference type="KEGG" id="smo:SELMODRAFT_235123"/>
<evidence type="ECO:0000259" key="8">
    <source>
        <dbReference type="Pfam" id="PF04091"/>
    </source>
</evidence>
<dbReference type="InterPro" id="IPR042045">
    <property type="entry name" value="EXOC6/Sec15_C_dom1"/>
</dbReference>
<feature type="compositionally biased region" description="Basic and acidic residues" evidence="7">
    <location>
        <begin position="233"/>
        <end position="250"/>
    </location>
</feature>
<dbReference type="InterPro" id="IPR042044">
    <property type="entry name" value="EXOC6PINT-1/Sec15/Tip20_C_dom2"/>
</dbReference>
<evidence type="ECO:0000256" key="6">
    <source>
        <dbReference type="SAM" id="Coils"/>
    </source>
</evidence>
<feature type="domain" description="Exocyst complex subunit EXOC6/Sec15 C-terminal" evidence="8">
    <location>
        <begin position="400"/>
        <end position="752"/>
    </location>
</feature>
<dbReference type="Gramene" id="EFJ11943">
    <property type="protein sequence ID" value="EFJ11943"/>
    <property type="gene ID" value="SELMODRAFT_235123"/>
</dbReference>
<evidence type="ECO:0000313" key="10">
    <source>
        <dbReference type="EMBL" id="EFJ11943.1"/>
    </source>
</evidence>
<keyword evidence="4 6" id="KW-0175">Coiled coil</keyword>
<dbReference type="PANTHER" id="PTHR12702:SF0">
    <property type="entry name" value="EXOCYST COMPLEX COMPONENT 6"/>
    <property type="match status" value="1"/>
</dbReference>
<dbReference type="InterPro" id="IPR048359">
    <property type="entry name" value="EXOC6_Sec15_N"/>
</dbReference>
<dbReference type="HOGENOM" id="CLU_019671_0_0_1"/>
<dbReference type="InterPro" id="IPR007225">
    <property type="entry name" value="EXOC6/Sec15"/>
</dbReference>
<dbReference type="GO" id="GO:0006893">
    <property type="term" value="P:Golgi to plasma membrane transport"/>
    <property type="evidence" value="ECO:0000318"/>
    <property type="project" value="GO_Central"/>
</dbReference>
<organism evidence="11">
    <name type="scientific">Selaginella moellendorffii</name>
    <name type="common">Spikemoss</name>
    <dbReference type="NCBI Taxonomy" id="88036"/>
    <lineage>
        <taxon>Eukaryota</taxon>
        <taxon>Viridiplantae</taxon>
        <taxon>Streptophyta</taxon>
        <taxon>Embryophyta</taxon>
        <taxon>Tracheophyta</taxon>
        <taxon>Lycopodiopsida</taxon>
        <taxon>Selaginellales</taxon>
        <taxon>Selaginellaceae</taxon>
        <taxon>Selaginella</taxon>
    </lineage>
</organism>
<reference evidence="10 11" key="1">
    <citation type="journal article" date="2011" name="Science">
        <title>The Selaginella genome identifies genetic changes associated with the evolution of vascular plants.</title>
        <authorList>
            <person name="Banks J.A."/>
            <person name="Nishiyama T."/>
            <person name="Hasebe M."/>
            <person name="Bowman J.L."/>
            <person name="Gribskov M."/>
            <person name="dePamphilis C."/>
            <person name="Albert V.A."/>
            <person name="Aono N."/>
            <person name="Aoyama T."/>
            <person name="Ambrose B.A."/>
            <person name="Ashton N.W."/>
            <person name="Axtell M.J."/>
            <person name="Barker E."/>
            <person name="Barker M.S."/>
            <person name="Bennetzen J.L."/>
            <person name="Bonawitz N.D."/>
            <person name="Chapple C."/>
            <person name="Cheng C."/>
            <person name="Correa L.G."/>
            <person name="Dacre M."/>
            <person name="DeBarry J."/>
            <person name="Dreyer I."/>
            <person name="Elias M."/>
            <person name="Engstrom E.M."/>
            <person name="Estelle M."/>
            <person name="Feng L."/>
            <person name="Finet C."/>
            <person name="Floyd S.K."/>
            <person name="Frommer W.B."/>
            <person name="Fujita T."/>
            <person name="Gramzow L."/>
            <person name="Gutensohn M."/>
            <person name="Harholt J."/>
            <person name="Hattori M."/>
            <person name="Heyl A."/>
            <person name="Hirai T."/>
            <person name="Hiwatashi Y."/>
            <person name="Ishikawa M."/>
            <person name="Iwata M."/>
            <person name="Karol K.G."/>
            <person name="Koehler B."/>
            <person name="Kolukisaoglu U."/>
            <person name="Kubo M."/>
            <person name="Kurata T."/>
            <person name="Lalonde S."/>
            <person name="Li K."/>
            <person name="Li Y."/>
            <person name="Litt A."/>
            <person name="Lyons E."/>
            <person name="Manning G."/>
            <person name="Maruyama T."/>
            <person name="Michael T.P."/>
            <person name="Mikami K."/>
            <person name="Miyazaki S."/>
            <person name="Morinaga S."/>
            <person name="Murata T."/>
            <person name="Mueller-Roeber B."/>
            <person name="Nelson D.R."/>
            <person name="Obara M."/>
            <person name="Oguri Y."/>
            <person name="Olmstead R.G."/>
            <person name="Onodera N."/>
            <person name="Petersen B.L."/>
            <person name="Pils B."/>
            <person name="Prigge M."/>
            <person name="Rensing S.A."/>
            <person name="Riano-Pachon D.M."/>
            <person name="Roberts A.W."/>
            <person name="Sato Y."/>
            <person name="Scheller H.V."/>
            <person name="Schulz B."/>
            <person name="Schulz C."/>
            <person name="Shakirov E.V."/>
            <person name="Shibagaki N."/>
            <person name="Shinohara N."/>
            <person name="Shippen D.E."/>
            <person name="Soerensen I."/>
            <person name="Sotooka R."/>
            <person name="Sugimoto N."/>
            <person name="Sugita M."/>
            <person name="Sumikawa N."/>
            <person name="Tanurdzic M."/>
            <person name="Theissen G."/>
            <person name="Ulvskov P."/>
            <person name="Wakazuki S."/>
            <person name="Weng J.K."/>
            <person name="Willats W.W."/>
            <person name="Wipf D."/>
            <person name="Wolf P.G."/>
            <person name="Yang L."/>
            <person name="Zimmer A.D."/>
            <person name="Zhu Q."/>
            <person name="Mitros T."/>
            <person name="Hellsten U."/>
            <person name="Loque D."/>
            <person name="Otillar R."/>
            <person name="Salamov A."/>
            <person name="Schmutz J."/>
            <person name="Shapiro H."/>
            <person name="Lindquist E."/>
            <person name="Lucas S."/>
            <person name="Rokhsar D."/>
            <person name="Grigoriev I.V."/>
        </authorList>
    </citation>
    <scope>NUCLEOTIDE SEQUENCE [LARGE SCALE GENOMIC DNA]</scope>
</reference>
<evidence type="ECO:0000256" key="1">
    <source>
        <dbReference type="ARBA" id="ARBA00007944"/>
    </source>
</evidence>
<dbReference type="PANTHER" id="PTHR12702">
    <property type="entry name" value="SEC15"/>
    <property type="match status" value="1"/>
</dbReference>
<keyword evidence="2 5" id="KW-0813">Transport</keyword>
<dbReference type="FunFam" id="1.20.58.670:FF:000002">
    <property type="entry name" value="Exocyst complex component"/>
    <property type="match status" value="1"/>
</dbReference>
<dbReference type="GO" id="GO:0000145">
    <property type="term" value="C:exocyst"/>
    <property type="evidence" value="ECO:0000318"/>
    <property type="project" value="GO_Central"/>
</dbReference>
<dbReference type="Gene3D" id="1.10.357.30">
    <property type="entry name" value="Exocyst complex subunit Sec15 C-terminal domain, N-terminal subdomain"/>
    <property type="match status" value="1"/>
</dbReference>
<comment type="similarity">
    <text evidence="1 5">Belongs to the SEC15 family.</text>
</comment>
<dbReference type="Proteomes" id="UP000001514">
    <property type="component" value="Unassembled WGS sequence"/>
</dbReference>
<evidence type="ECO:0000313" key="11">
    <source>
        <dbReference type="Proteomes" id="UP000001514"/>
    </source>
</evidence>
<dbReference type="Pfam" id="PF20651">
    <property type="entry name" value="EXOC6_Sec15_N"/>
    <property type="match status" value="1"/>
</dbReference>
<dbReference type="InterPro" id="IPR046361">
    <property type="entry name" value="EXOC6/Sec15_C"/>
</dbReference>
<dbReference type="AlphaFoldDB" id="D8SU44"/>
<sequence>MAVAKRGGGAGGGAAAAGQEDESTTLASAIGNGEDLGTLIRAAFEIGRPEALLQQLKGFVKSKEGEIEELCRVHYEEFIRAVDELRNVLVDAEELKKRLADDNAQMQEVGRSLLSCLEELIQWHATRANVAAAVEALLHCSGAVEACSRVNSHVERDELYPALKAVDCVERDYLQQRKMPATALASALEQHIPRFRGYVEKKVSAEFSDWLVDIRGVARDIGQLSMGAASSARQREEEMRGRQRQAEEQSRWGGGGGGGGGEEEAEVAKRLQLTPVYRAHYIHECLGLGAHFRAYYLDNRRLQLQSDLHLPPGPFLECHQSLFAQMAGFFIVEERVARTAGGLVDALAVESLWDTAVTRMASLVEEQLMRMPGANHILLVVDNASLLAATLRSYGYNVAPLLEALDRCRERYHELLLAERRASVHDVLANDKFEQMLLRKEYEYGMHVTAFGLQASDATPAFPYVAPFSASVPNLCRIVRSFTDDSVSFLSHAGGATDYYDAVRQYTDRLLSTSVAEALLRLVRSPTLGMSQAMQLAANLTVLERACDFFAAHIARSCGVPPRLAAPLQSRAVLRSSQAAAQERMLELVNSKIDDFMLLTAHIDWTPDDAPDHGNAYLNEVLIYLETLTPSAQAILPPHAFDRWIRGVLTHVSDCIVATFVSDDVRRFNVHSVMGVDADLRVLESFAHERFVSTPQLQGLGGGADLKSCLAEARQLVNLLLSNQPDLFLNPVIRERSYPALDFKKVMVVAEKYKDLPDRLFRGVVGGSKPVSKRKAFETLVKRLKEFV</sequence>
<protein>
    <recommendedName>
        <fullName evidence="5">Exocyst complex component</fullName>
    </recommendedName>
</protein>
<evidence type="ECO:0000256" key="3">
    <source>
        <dbReference type="ARBA" id="ARBA00022483"/>
    </source>
</evidence>
<dbReference type="STRING" id="88036.D8SU44"/>
<dbReference type="InParanoid" id="D8SU44"/>
<feature type="region of interest" description="Disordered" evidence="7">
    <location>
        <begin position="228"/>
        <end position="265"/>
    </location>
</feature>
<evidence type="ECO:0000256" key="7">
    <source>
        <dbReference type="SAM" id="MobiDB-lite"/>
    </source>
</evidence>
<dbReference type="eggNOG" id="KOG2176">
    <property type="taxonomic scope" value="Eukaryota"/>
</dbReference>
<proteinExistence type="inferred from homology"/>
<comment type="function">
    <text evidence="5">Component of the exocyst complex involved in the docking of exocytic vesicles with fusion sites on the plasma membrane.</text>
</comment>
<evidence type="ECO:0000256" key="5">
    <source>
        <dbReference type="PIRNR" id="PIRNR025007"/>
    </source>
</evidence>
<feature type="region of interest" description="Disordered" evidence="7">
    <location>
        <begin position="1"/>
        <end position="21"/>
    </location>
</feature>
<dbReference type="EMBL" id="GL377642">
    <property type="protein sequence ID" value="EFJ11943.1"/>
    <property type="molecule type" value="Genomic_DNA"/>
</dbReference>